<dbReference type="RefSeq" id="WP_083728098.1">
    <property type="nucleotide sequence ID" value="NZ_FOUD01000019.1"/>
</dbReference>
<proteinExistence type="predicted"/>
<gene>
    <name evidence="2" type="ORF">BXT89_12955</name>
</gene>
<organism evidence="2 3">
    <name type="scientific">Halopseudomonas pachastrellae</name>
    <dbReference type="NCBI Taxonomy" id="254161"/>
    <lineage>
        <taxon>Bacteria</taxon>
        <taxon>Pseudomonadati</taxon>
        <taxon>Pseudomonadota</taxon>
        <taxon>Gammaproteobacteria</taxon>
        <taxon>Pseudomonadales</taxon>
        <taxon>Pseudomonadaceae</taxon>
        <taxon>Halopseudomonas</taxon>
    </lineage>
</organism>
<dbReference type="Proteomes" id="UP000242847">
    <property type="component" value="Unassembled WGS sequence"/>
</dbReference>
<feature type="transmembrane region" description="Helical" evidence="1">
    <location>
        <begin position="44"/>
        <end position="62"/>
    </location>
</feature>
<dbReference type="EMBL" id="MUBC01000028">
    <property type="protein sequence ID" value="ONM43423.1"/>
    <property type="molecule type" value="Genomic_DNA"/>
</dbReference>
<evidence type="ECO:0000313" key="2">
    <source>
        <dbReference type="EMBL" id="ONM43423.1"/>
    </source>
</evidence>
<evidence type="ECO:0008006" key="4">
    <source>
        <dbReference type="Google" id="ProtNLM"/>
    </source>
</evidence>
<evidence type="ECO:0000256" key="1">
    <source>
        <dbReference type="SAM" id="Phobius"/>
    </source>
</evidence>
<feature type="transmembrane region" description="Helical" evidence="1">
    <location>
        <begin position="116"/>
        <end position="133"/>
    </location>
</feature>
<keyword evidence="1" id="KW-1133">Transmembrane helix</keyword>
<sequence>MFDPKPHWRTLRSVWRMLSAAVLLLPILLVMVLGDWNGLFDAAAVPLFAFGMATLLLTLWRFRLYKRALIRVDALGTSDEAAGAWGSLHRLQSLGLSAAALPALVALVHYFCVGEIIPLALLVIVSLGVMLLYRPPAAWVD</sequence>
<accession>A0A1S8DDG9</accession>
<keyword evidence="3" id="KW-1185">Reference proteome</keyword>
<dbReference type="AlphaFoldDB" id="A0A1S8DDG9"/>
<keyword evidence="1" id="KW-0472">Membrane</keyword>
<name>A0A1S8DDG9_9GAMM</name>
<keyword evidence="1" id="KW-0812">Transmembrane</keyword>
<dbReference type="OrthoDB" id="7030977at2"/>
<dbReference type="STRING" id="254161.SAMN05216256_11932"/>
<comment type="caution">
    <text evidence="2">The sequence shown here is derived from an EMBL/GenBank/DDBJ whole genome shotgun (WGS) entry which is preliminary data.</text>
</comment>
<protein>
    <recommendedName>
        <fullName evidence="4">MFS transporter</fullName>
    </recommendedName>
</protein>
<reference evidence="2 3" key="1">
    <citation type="submission" date="2017-01" db="EMBL/GenBank/DDBJ databases">
        <title>Draft genome sequence of Pseudomonas pachastrellae type strain CCUG 46540T from a deep sea.</title>
        <authorList>
            <person name="Gomila M."/>
            <person name="Mulet M."/>
            <person name="Lalucat J."/>
            <person name="Garcia-Valdes E."/>
        </authorList>
    </citation>
    <scope>NUCLEOTIDE SEQUENCE [LARGE SCALE GENOMIC DNA]</scope>
    <source>
        <strain evidence="2 3">CCUG 46540</strain>
    </source>
</reference>
<evidence type="ECO:0000313" key="3">
    <source>
        <dbReference type="Proteomes" id="UP000242847"/>
    </source>
</evidence>